<evidence type="ECO:0000256" key="1">
    <source>
        <dbReference type="ARBA" id="ARBA00007378"/>
    </source>
</evidence>
<reference evidence="2 3" key="1">
    <citation type="submission" date="2018-05" db="EMBL/GenBank/DDBJ databases">
        <title>Genomic Encyclopedia of Type Strains, Phase IV (KMG-V): Genome sequencing to study the core and pangenomes of soil and plant-associated prokaryotes.</title>
        <authorList>
            <person name="Whitman W."/>
        </authorList>
    </citation>
    <scope>NUCLEOTIDE SEQUENCE [LARGE SCALE GENOMIC DNA]</scope>
    <source>
        <strain evidence="2 3">SCZa-39</strain>
    </source>
</reference>
<evidence type="ECO:0000313" key="2">
    <source>
        <dbReference type="EMBL" id="PVX70946.1"/>
    </source>
</evidence>
<dbReference type="InterPro" id="IPR015946">
    <property type="entry name" value="KH_dom-like_a/b"/>
</dbReference>
<comment type="similarity">
    <text evidence="1">Belongs to the OsmC/Ohr family.</text>
</comment>
<dbReference type="RefSeq" id="WP_116614518.1">
    <property type="nucleotide sequence ID" value="NZ_CAJZAT010000112.1"/>
</dbReference>
<accession>A0ABX5KEA5</accession>
<dbReference type="Proteomes" id="UP000245712">
    <property type="component" value="Unassembled WGS sequence"/>
</dbReference>
<dbReference type="InterPro" id="IPR019953">
    <property type="entry name" value="OHR"/>
</dbReference>
<dbReference type="InterPro" id="IPR003718">
    <property type="entry name" value="OsmC/Ohr_fam"/>
</dbReference>
<organism evidence="2 3">
    <name type="scientific">Paraburkholderia unamae</name>
    <dbReference type="NCBI Taxonomy" id="219649"/>
    <lineage>
        <taxon>Bacteria</taxon>
        <taxon>Pseudomonadati</taxon>
        <taxon>Pseudomonadota</taxon>
        <taxon>Betaproteobacteria</taxon>
        <taxon>Burkholderiales</taxon>
        <taxon>Burkholderiaceae</taxon>
        <taxon>Paraburkholderia</taxon>
    </lineage>
</organism>
<dbReference type="Gene3D" id="3.30.300.20">
    <property type="match status" value="1"/>
</dbReference>
<dbReference type="EMBL" id="QEOB01000032">
    <property type="protein sequence ID" value="PVX70946.1"/>
    <property type="molecule type" value="Genomic_DNA"/>
</dbReference>
<gene>
    <name evidence="2" type="ORF">C7402_13219</name>
</gene>
<sequence length="148" mass="15523">MTRIETVIFSGKTHTTVNRDPAVQHGEHGAVDIKLSAPGGENHEFIGAAPHPSAEQFFAGAWSACYIGALGIAASLRKVELPADTSVDIQVDVGQTGPGWFLGAHFTVRVPGVAQELAEALARSAHQICPYSKAVHGNIEVAMNVVTA</sequence>
<dbReference type="PANTHER" id="PTHR33797">
    <property type="entry name" value="ORGANIC HYDROPEROXIDE RESISTANCE PROTEIN-LIKE"/>
    <property type="match status" value="1"/>
</dbReference>
<protein>
    <submittedName>
        <fullName evidence="2">Ohr subfamily peroxiredoxin</fullName>
    </submittedName>
</protein>
<keyword evidence="3" id="KW-1185">Reference proteome</keyword>
<dbReference type="Pfam" id="PF02566">
    <property type="entry name" value="OsmC"/>
    <property type="match status" value="1"/>
</dbReference>
<dbReference type="SUPFAM" id="SSF82784">
    <property type="entry name" value="OsmC-like"/>
    <property type="match status" value="1"/>
</dbReference>
<dbReference type="InterPro" id="IPR036102">
    <property type="entry name" value="OsmC/Ohrsf"/>
</dbReference>
<dbReference type="PANTHER" id="PTHR33797:SF2">
    <property type="entry name" value="ORGANIC HYDROPEROXIDE RESISTANCE PROTEIN-LIKE"/>
    <property type="match status" value="1"/>
</dbReference>
<evidence type="ECO:0000313" key="3">
    <source>
        <dbReference type="Proteomes" id="UP000245712"/>
    </source>
</evidence>
<proteinExistence type="inferred from homology"/>
<dbReference type="NCBIfam" id="TIGR03561">
    <property type="entry name" value="organ_hyd_perox"/>
    <property type="match status" value="1"/>
</dbReference>
<name>A0ABX5KEA5_9BURK</name>
<comment type="caution">
    <text evidence="2">The sequence shown here is derived from an EMBL/GenBank/DDBJ whole genome shotgun (WGS) entry which is preliminary data.</text>
</comment>